<dbReference type="NCBIfam" id="TIGR01613">
    <property type="entry name" value="primase_Cterm"/>
    <property type="match status" value="1"/>
</dbReference>
<evidence type="ECO:0000256" key="1">
    <source>
        <dbReference type="ARBA" id="ARBA00022741"/>
    </source>
</evidence>
<dbReference type="EMBL" id="CP021431">
    <property type="protein sequence ID" value="ARU01680.1"/>
    <property type="molecule type" value="Genomic_DNA"/>
</dbReference>
<dbReference type="GO" id="GO:0016787">
    <property type="term" value="F:hydrolase activity"/>
    <property type="evidence" value="ECO:0007669"/>
    <property type="project" value="UniProtKB-KW"/>
</dbReference>
<dbReference type="InterPro" id="IPR014015">
    <property type="entry name" value="Helicase_SF3_DNA-vir"/>
</dbReference>
<keyword evidence="1" id="KW-0547">Nucleotide-binding</keyword>
<sequence>MLDEQKQGSNPQVRLVSKGPYYSAVDLRTALGGSLQPKADHNMPAVSQRFSPLFDATEVTAAVGHFQAAEPHLWGGEWQAAWDALTGALRFPSQSEADMYLASEIARYGAAIGFRDEELEAYTEAVFEHSGLAQRDKWQDRHDYRQRTVGKACMGLMPTPMPATHSGQTVIPEWKLKGDVRAAQYVRDLYHGRLVYVRGIGRWLQWCSATERWLWCELGEEVRMITEALIQMYQLACTAAQEIDPDAGKRLIGEVAQLQTTHKIHAVRNLMQSMTGMSIKADALDAHPKLIGVGNGLVELSTGALIPNRPDLYITKHIGVDFDDTAKAPRWSAFLSEVFCNDPSTIAAVQQLLGMTIVGGATEEKMIFSVGTGANGKSLMSNVVHYILEPYAVTAPPSLLAARRSDDHGPRPDLAMLAGNRLVSINELPGGMTLDETVVKQLAGREPISARFLYQGLFTFQPMFSVWVRTNHKPIIKGTDNGIWRRIIILPFRRTFLPEEQDPQLESKLMAERAGILAWMVQGATQYLKDGVKLSQAMKAEVAQYRADSDILGSFLDEHTDQGAGFEVAQQVLYIHFGMWCASNGFRCPSKRSFTAQLGDRGFGQRKSGSDRYYVGLRTRRAGE</sequence>
<feature type="domain" description="SF3 helicase" evidence="4">
    <location>
        <begin position="344"/>
        <end position="505"/>
    </location>
</feature>
<dbReference type="OrthoDB" id="9763644at2"/>
<dbReference type="SMART" id="SM00885">
    <property type="entry name" value="D5_N"/>
    <property type="match status" value="1"/>
</dbReference>
<dbReference type="PANTHER" id="PTHR35372">
    <property type="entry name" value="ATP BINDING PROTEIN-RELATED"/>
    <property type="match status" value="1"/>
</dbReference>
<evidence type="ECO:0000313" key="6">
    <source>
        <dbReference type="Proteomes" id="UP000195273"/>
    </source>
</evidence>
<keyword evidence="3" id="KW-0067">ATP-binding</keyword>
<evidence type="ECO:0000256" key="2">
    <source>
        <dbReference type="ARBA" id="ARBA00022801"/>
    </source>
</evidence>
<gene>
    <name evidence="5" type="ORF">LOKVESSMR4R_02376</name>
</gene>
<evidence type="ECO:0000256" key="3">
    <source>
        <dbReference type="ARBA" id="ARBA00022840"/>
    </source>
</evidence>
<dbReference type="AlphaFoldDB" id="A0A1Y0EDW6"/>
<dbReference type="RefSeq" id="WP_087208627.1">
    <property type="nucleotide sequence ID" value="NZ_CP021431.1"/>
</dbReference>
<organism evidence="5 6">
    <name type="scientific">Yoonia vestfoldensis</name>
    <dbReference type="NCBI Taxonomy" id="245188"/>
    <lineage>
        <taxon>Bacteria</taxon>
        <taxon>Pseudomonadati</taxon>
        <taxon>Pseudomonadota</taxon>
        <taxon>Alphaproteobacteria</taxon>
        <taxon>Rhodobacterales</taxon>
        <taxon>Paracoccaceae</taxon>
        <taxon>Yoonia</taxon>
    </lineage>
</organism>
<protein>
    <submittedName>
        <fullName evidence="5">Phage/plasmid primase, P4 family</fullName>
    </submittedName>
</protein>
<dbReference type="PROSITE" id="PS51206">
    <property type="entry name" value="SF3_HELICASE_1"/>
    <property type="match status" value="1"/>
</dbReference>
<dbReference type="PANTHER" id="PTHR35372:SF2">
    <property type="entry name" value="SF3 HELICASE DOMAIN-CONTAINING PROTEIN"/>
    <property type="match status" value="1"/>
</dbReference>
<dbReference type="Proteomes" id="UP000195273">
    <property type="component" value="Chromosome"/>
</dbReference>
<reference evidence="5 6" key="1">
    <citation type="submission" date="2017-05" db="EMBL/GenBank/DDBJ databases">
        <title>Genome Sequence of Loktanella vestfoldensis Strain SMR4r Isolated from a Culture of the Diatom Skeletonema marinoi.</title>
        <authorList>
            <person name="Topel M."/>
            <person name="Pinder M.I.M."/>
            <person name="Johansson O.N."/>
            <person name="Kourtchenko O."/>
            <person name="Godhe A."/>
            <person name="Clarke A.K."/>
        </authorList>
    </citation>
    <scope>NUCLEOTIDE SEQUENCE [LARGE SCALE GENOMIC DNA]</scope>
    <source>
        <strain evidence="5 6">SMR4r</strain>
    </source>
</reference>
<dbReference type="InterPro" id="IPR014818">
    <property type="entry name" value="Phage/plasmid_primase_P4_C"/>
</dbReference>
<evidence type="ECO:0000259" key="4">
    <source>
        <dbReference type="PROSITE" id="PS51206"/>
    </source>
</evidence>
<proteinExistence type="predicted"/>
<keyword evidence="2" id="KW-0378">Hydrolase</keyword>
<dbReference type="Gene3D" id="3.40.50.300">
    <property type="entry name" value="P-loop containing nucleotide triphosphate hydrolases"/>
    <property type="match status" value="1"/>
</dbReference>
<evidence type="ECO:0000313" key="5">
    <source>
        <dbReference type="EMBL" id="ARU01680.1"/>
    </source>
</evidence>
<dbReference type="Pfam" id="PF08706">
    <property type="entry name" value="D5_N"/>
    <property type="match status" value="1"/>
</dbReference>
<dbReference type="KEGG" id="lvs:LOKVESSMR4R_02376"/>
<accession>A0A1Y0EDW6</accession>
<name>A0A1Y0EDW6_9RHOB</name>
<dbReference type="InterPro" id="IPR051620">
    <property type="entry name" value="ORF904-like_C"/>
</dbReference>
<dbReference type="GO" id="GO:0005524">
    <property type="term" value="F:ATP binding"/>
    <property type="evidence" value="ECO:0007669"/>
    <property type="project" value="UniProtKB-KW"/>
</dbReference>
<dbReference type="InterPro" id="IPR027417">
    <property type="entry name" value="P-loop_NTPase"/>
</dbReference>
<dbReference type="InterPro" id="IPR006500">
    <property type="entry name" value="Helicase_put_C_phage/plasmid"/>
</dbReference>
<keyword evidence="6" id="KW-1185">Reference proteome</keyword>